<feature type="domain" description="FAD-binding" evidence="4">
    <location>
        <begin position="9"/>
        <end position="226"/>
    </location>
</feature>
<evidence type="ECO:0000256" key="2">
    <source>
        <dbReference type="ARBA" id="ARBA00022630"/>
    </source>
</evidence>
<dbReference type="Proteomes" id="UP000321389">
    <property type="component" value="Chromosome"/>
</dbReference>
<protein>
    <submittedName>
        <fullName evidence="5">FAD-dependent oxidoreductase</fullName>
    </submittedName>
</protein>
<dbReference type="InterPro" id="IPR002938">
    <property type="entry name" value="FAD-bd"/>
</dbReference>
<dbReference type="Gene3D" id="3.50.50.60">
    <property type="entry name" value="FAD/NAD(P)-binding domain"/>
    <property type="match status" value="2"/>
</dbReference>
<dbReference type="InterPro" id="IPR050641">
    <property type="entry name" value="RIFMO-like"/>
</dbReference>
<evidence type="ECO:0000256" key="3">
    <source>
        <dbReference type="ARBA" id="ARBA00022827"/>
    </source>
</evidence>
<gene>
    <name evidence="5" type="ORF">FQ775_02285</name>
</gene>
<keyword evidence="2" id="KW-0285">Flavoprotein</keyword>
<comment type="cofactor">
    <cofactor evidence="1">
        <name>FAD</name>
        <dbReference type="ChEBI" id="CHEBI:57692"/>
    </cofactor>
</comment>
<sequence>MTPAAKRDLSVLIVGAGPVGLTAALELARRGYRPRIVDKATGFAPETESRALAVNVRTLELLEPVGVSEKIVAEARPIREIRLYSRTRLLLRVETVRAEGRYRSLHTLAQARTERLLAARLAEFGIAPEWQTECLDVTEPDRPRVSLQLTDGSLTEMRPDIVIGTDGAHSAVRKSAGFAFPGEALSQIFHLADFRYRKPVDISHAEARFQEPGVIARFPVSPDTLRYVSSLADYKERIDHPAAIAETVWESTFHVSFRHTEEMSKGKVFLAGDAAHIHSPVGGRGMNLGIEDACWLAWLIDEGRTAEYSKLRAPAVRRVMADTRQNTRMILLKNPILRALRNAVVPALARLSWVRQEGLKGALGLDTPAPPWLGPQA</sequence>
<dbReference type="EMBL" id="CP042301">
    <property type="protein sequence ID" value="QDZ03169.1"/>
    <property type="molecule type" value="Genomic_DNA"/>
</dbReference>
<dbReference type="PANTHER" id="PTHR43004:SF19">
    <property type="entry name" value="BINDING MONOOXYGENASE, PUTATIVE (JCVI)-RELATED"/>
    <property type="match status" value="1"/>
</dbReference>
<dbReference type="PRINTS" id="PR00420">
    <property type="entry name" value="RNGMNOXGNASE"/>
</dbReference>
<evidence type="ECO:0000259" key="4">
    <source>
        <dbReference type="Pfam" id="PF01494"/>
    </source>
</evidence>
<dbReference type="GO" id="GO:0016709">
    <property type="term" value="F:oxidoreductase activity, acting on paired donors, with incorporation or reduction of molecular oxygen, NAD(P)H as one donor, and incorporation of one atom of oxygen"/>
    <property type="evidence" value="ECO:0007669"/>
    <property type="project" value="UniProtKB-ARBA"/>
</dbReference>
<organism evidence="5 6">
    <name type="scientific">Nitratireductor mangrovi</name>
    <dbReference type="NCBI Taxonomy" id="2599600"/>
    <lineage>
        <taxon>Bacteria</taxon>
        <taxon>Pseudomonadati</taxon>
        <taxon>Pseudomonadota</taxon>
        <taxon>Alphaproteobacteria</taxon>
        <taxon>Hyphomicrobiales</taxon>
        <taxon>Phyllobacteriaceae</taxon>
        <taxon>Nitratireductor</taxon>
    </lineage>
</organism>
<dbReference type="AlphaFoldDB" id="A0A5B8L5R2"/>
<dbReference type="KEGG" id="niy:FQ775_02285"/>
<dbReference type="SUPFAM" id="SSF51905">
    <property type="entry name" value="FAD/NAD(P)-binding domain"/>
    <property type="match status" value="1"/>
</dbReference>
<feature type="domain" description="FAD-binding" evidence="4">
    <location>
        <begin position="233"/>
        <end position="300"/>
    </location>
</feature>
<evidence type="ECO:0000313" key="5">
    <source>
        <dbReference type="EMBL" id="QDZ03169.1"/>
    </source>
</evidence>
<evidence type="ECO:0000313" key="6">
    <source>
        <dbReference type="Proteomes" id="UP000321389"/>
    </source>
</evidence>
<dbReference type="OrthoDB" id="9791689at2"/>
<dbReference type="Pfam" id="PF01494">
    <property type="entry name" value="FAD_binding_3"/>
    <property type="match status" value="2"/>
</dbReference>
<proteinExistence type="predicted"/>
<dbReference type="PANTHER" id="PTHR43004">
    <property type="entry name" value="TRK SYSTEM POTASSIUM UPTAKE PROTEIN"/>
    <property type="match status" value="1"/>
</dbReference>
<dbReference type="RefSeq" id="WP_146301802.1">
    <property type="nucleotide sequence ID" value="NZ_CP042301.2"/>
</dbReference>
<dbReference type="InterPro" id="IPR036188">
    <property type="entry name" value="FAD/NAD-bd_sf"/>
</dbReference>
<reference evidence="5" key="1">
    <citation type="submission" date="2020-04" db="EMBL/GenBank/DDBJ databases">
        <title>Nitratireductor sp. nov. isolated from mangrove soil.</title>
        <authorList>
            <person name="Ye Y."/>
        </authorList>
    </citation>
    <scope>NUCLEOTIDE SEQUENCE</scope>
    <source>
        <strain evidence="5">SY7</strain>
    </source>
</reference>
<evidence type="ECO:0000256" key="1">
    <source>
        <dbReference type="ARBA" id="ARBA00001974"/>
    </source>
</evidence>
<keyword evidence="6" id="KW-1185">Reference proteome</keyword>
<accession>A0A5B8L5R2</accession>
<dbReference type="GO" id="GO:0071949">
    <property type="term" value="F:FAD binding"/>
    <property type="evidence" value="ECO:0007669"/>
    <property type="project" value="InterPro"/>
</dbReference>
<keyword evidence="3" id="KW-0274">FAD</keyword>
<name>A0A5B8L5R2_9HYPH</name>